<dbReference type="Proteomes" id="UP000272942">
    <property type="component" value="Unassembled WGS sequence"/>
</dbReference>
<feature type="compositionally biased region" description="Polar residues" evidence="1">
    <location>
        <begin position="135"/>
        <end position="147"/>
    </location>
</feature>
<feature type="region of interest" description="Disordered" evidence="1">
    <location>
        <begin position="18"/>
        <end position="81"/>
    </location>
</feature>
<feature type="compositionally biased region" description="Low complexity" evidence="1">
    <location>
        <begin position="640"/>
        <end position="651"/>
    </location>
</feature>
<organism evidence="4">
    <name type="scientific">Echinostoma caproni</name>
    <dbReference type="NCBI Taxonomy" id="27848"/>
    <lineage>
        <taxon>Eukaryota</taxon>
        <taxon>Metazoa</taxon>
        <taxon>Spiralia</taxon>
        <taxon>Lophotrochozoa</taxon>
        <taxon>Platyhelminthes</taxon>
        <taxon>Trematoda</taxon>
        <taxon>Digenea</taxon>
        <taxon>Plagiorchiida</taxon>
        <taxon>Echinostomata</taxon>
        <taxon>Echinostomatoidea</taxon>
        <taxon>Echinostomatidae</taxon>
        <taxon>Echinostoma</taxon>
    </lineage>
</organism>
<dbReference type="WBParaSite" id="ECPE_0001030701-mRNA-1">
    <property type="protein sequence ID" value="ECPE_0001030701-mRNA-1"/>
    <property type="gene ID" value="ECPE_0001030701"/>
</dbReference>
<reference evidence="4" key="1">
    <citation type="submission" date="2016-06" db="UniProtKB">
        <authorList>
            <consortium name="WormBaseParasite"/>
        </authorList>
    </citation>
    <scope>IDENTIFICATION</scope>
</reference>
<feature type="compositionally biased region" description="Polar residues" evidence="1">
    <location>
        <begin position="605"/>
        <end position="615"/>
    </location>
</feature>
<gene>
    <name evidence="2" type="ORF">ECPE_LOCUS10275</name>
</gene>
<evidence type="ECO:0000313" key="4">
    <source>
        <dbReference type="WBParaSite" id="ECPE_0001030701-mRNA-1"/>
    </source>
</evidence>
<feature type="region of interest" description="Disordered" evidence="1">
    <location>
        <begin position="487"/>
        <end position="514"/>
    </location>
</feature>
<sequence>MNVGPLLTILITMSGLPKRKYQKLDSPPSMQMTDISERSSEKDTTHGTADTSSLTQLETDESTTEFRAAKGPEEKRNPKLAGQSIDQLFSGSSSFDQDNGSTEHISSQFQEVFHRMSSSQSESWFTASSIMEEVNSNNTPDMSTQTEPIGGGLIRPNQQDQFTSTTTDVQQSGRTERTPSGTVLRTRKPSKVHGLSMSEIEIPGPPGRSFVLRPHKSSLTKEPHRSLIVPQIENLDLKSTSPTSPAKILRTKWKRLFGQRRSPPTSPTTQTGHDKPQRIQRSLSHHSTIIEVSNEPLAYACMPRNVVLIREKEKLIDHSIQTTQSVCVEDNQKTVPDTHLSPTHVNCRPYSDGPDEYAGIKFPKAIITEKMSQYPVIMEKPQISATRISLPSTRSLMNMERRGEFSRSEGLRTNKMFVRQTSDATDANSSQDHATNTNDLEQLDSSHVPDEYKTSFEREQDDPENLLVREAHVGALALAWASGTRKSRRQAERAHSEHQATTATTEENGSSSRISSAFRLYSQRRKCETEYMESSRDAMRILAKFRTDSTRDRSLKSLFKRESTQESHESQDDGHVVESVVRGPTKAALTPLYIKTPEHILHNVSGTAQFTSTSDRTSKDPVGDANSPKKHNGSDRGRRSASSAKSARTTAELVQNKLFSKRRTGSTRALNMS</sequence>
<feature type="compositionally biased region" description="Basic and acidic residues" evidence="1">
    <location>
        <begin position="489"/>
        <end position="498"/>
    </location>
</feature>
<feature type="compositionally biased region" description="Polar residues" evidence="1">
    <location>
        <begin position="46"/>
        <end position="57"/>
    </location>
</feature>
<evidence type="ECO:0000313" key="2">
    <source>
        <dbReference type="EMBL" id="VDP86799.1"/>
    </source>
</evidence>
<dbReference type="EMBL" id="UZAN01048799">
    <property type="protein sequence ID" value="VDP86799.1"/>
    <property type="molecule type" value="Genomic_DNA"/>
</dbReference>
<name>A0A183ATJ0_9TREM</name>
<feature type="region of interest" description="Disordered" evidence="1">
    <location>
        <begin position="256"/>
        <end position="281"/>
    </location>
</feature>
<feature type="compositionally biased region" description="Basic and acidic residues" evidence="1">
    <location>
        <begin position="67"/>
        <end position="77"/>
    </location>
</feature>
<dbReference type="OrthoDB" id="73653at2759"/>
<feature type="compositionally biased region" description="Basic and acidic residues" evidence="1">
    <location>
        <begin position="35"/>
        <end position="45"/>
    </location>
</feature>
<feature type="compositionally biased region" description="Polar residues" evidence="1">
    <location>
        <begin position="422"/>
        <end position="445"/>
    </location>
</feature>
<feature type="compositionally biased region" description="Polar residues" evidence="1">
    <location>
        <begin position="156"/>
        <end position="183"/>
    </location>
</feature>
<feature type="compositionally biased region" description="Polar residues" evidence="1">
    <location>
        <begin position="499"/>
        <end position="514"/>
    </location>
</feature>
<evidence type="ECO:0000256" key="1">
    <source>
        <dbReference type="SAM" id="MobiDB-lite"/>
    </source>
</evidence>
<protein>
    <submittedName>
        <fullName evidence="4">CaMBD domain-containing protein</fullName>
    </submittedName>
</protein>
<feature type="region of interest" description="Disordered" evidence="1">
    <location>
        <begin position="135"/>
        <end position="209"/>
    </location>
</feature>
<keyword evidence="3" id="KW-1185">Reference proteome</keyword>
<reference evidence="2 3" key="2">
    <citation type="submission" date="2018-11" db="EMBL/GenBank/DDBJ databases">
        <authorList>
            <consortium name="Pathogen Informatics"/>
        </authorList>
    </citation>
    <scope>NUCLEOTIDE SEQUENCE [LARGE SCALE GENOMIC DNA]</scope>
    <source>
        <strain evidence="2 3">Egypt</strain>
    </source>
</reference>
<feature type="region of interest" description="Disordered" evidence="1">
    <location>
        <begin position="605"/>
        <end position="673"/>
    </location>
</feature>
<accession>A0A183ATJ0</accession>
<feature type="compositionally biased region" description="Low complexity" evidence="1">
    <location>
        <begin position="259"/>
        <end position="271"/>
    </location>
</feature>
<dbReference type="AlphaFoldDB" id="A0A183ATJ0"/>
<proteinExistence type="predicted"/>
<evidence type="ECO:0000313" key="3">
    <source>
        <dbReference type="Proteomes" id="UP000272942"/>
    </source>
</evidence>
<feature type="region of interest" description="Disordered" evidence="1">
    <location>
        <begin position="422"/>
        <end position="447"/>
    </location>
</feature>